<accession>A0A914CH43</accession>
<dbReference type="WBParaSite" id="ACRNAN_scaffold1035.g10520.t1">
    <property type="protein sequence ID" value="ACRNAN_scaffold1035.g10520.t1"/>
    <property type="gene ID" value="ACRNAN_scaffold1035.g10520"/>
</dbReference>
<keyword evidence="1" id="KW-0472">Membrane</keyword>
<name>A0A914CH43_9BILA</name>
<organism evidence="2 3">
    <name type="scientific">Acrobeloides nanus</name>
    <dbReference type="NCBI Taxonomy" id="290746"/>
    <lineage>
        <taxon>Eukaryota</taxon>
        <taxon>Metazoa</taxon>
        <taxon>Ecdysozoa</taxon>
        <taxon>Nematoda</taxon>
        <taxon>Chromadorea</taxon>
        <taxon>Rhabditida</taxon>
        <taxon>Tylenchina</taxon>
        <taxon>Cephalobomorpha</taxon>
        <taxon>Cephaloboidea</taxon>
        <taxon>Cephalobidae</taxon>
        <taxon>Acrobeloides</taxon>
    </lineage>
</organism>
<reference evidence="3" key="1">
    <citation type="submission" date="2022-11" db="UniProtKB">
        <authorList>
            <consortium name="WormBaseParasite"/>
        </authorList>
    </citation>
    <scope>IDENTIFICATION</scope>
</reference>
<evidence type="ECO:0000313" key="3">
    <source>
        <dbReference type="WBParaSite" id="ACRNAN_scaffold1035.g10520.t1"/>
    </source>
</evidence>
<sequence length="81" mass="8768">MGSSYKACDITDGEDSSCSDSISDLSFIFQNGGNWHVHYFGHNIGSYGPNSCVDSAATSSLNIALFGFSLLTLYFIRSKKL</sequence>
<keyword evidence="1" id="KW-0812">Transmembrane</keyword>
<evidence type="ECO:0000313" key="2">
    <source>
        <dbReference type="Proteomes" id="UP000887540"/>
    </source>
</evidence>
<feature type="transmembrane region" description="Helical" evidence="1">
    <location>
        <begin position="56"/>
        <end position="76"/>
    </location>
</feature>
<protein>
    <submittedName>
        <fullName evidence="3">Uncharacterized protein</fullName>
    </submittedName>
</protein>
<evidence type="ECO:0000256" key="1">
    <source>
        <dbReference type="SAM" id="Phobius"/>
    </source>
</evidence>
<keyword evidence="1" id="KW-1133">Transmembrane helix</keyword>
<keyword evidence="2" id="KW-1185">Reference proteome</keyword>
<dbReference type="Proteomes" id="UP000887540">
    <property type="component" value="Unplaced"/>
</dbReference>
<dbReference type="AlphaFoldDB" id="A0A914CH43"/>
<proteinExistence type="predicted"/>